<reference evidence="3 4" key="1">
    <citation type="submission" date="2019-07" db="EMBL/GenBank/DDBJ databases">
        <title>Whole genome shotgun sequence of Methylobacterium gnaphalii NBRC 107716.</title>
        <authorList>
            <person name="Hosoyama A."/>
            <person name="Uohara A."/>
            <person name="Ohji S."/>
            <person name="Ichikawa N."/>
        </authorList>
    </citation>
    <scope>NUCLEOTIDE SEQUENCE [LARGE SCALE GENOMIC DNA]</scope>
    <source>
        <strain evidence="3 4">NBRC 107716</strain>
    </source>
</reference>
<dbReference type="InterPro" id="IPR008258">
    <property type="entry name" value="Transglycosylase_SLT_dom_1"/>
</dbReference>
<dbReference type="OrthoDB" id="8477976at2"/>
<evidence type="ECO:0000313" key="3">
    <source>
        <dbReference type="EMBL" id="GEP09972.1"/>
    </source>
</evidence>
<dbReference type="InterPro" id="IPR023346">
    <property type="entry name" value="Lysozyme-like_dom_sf"/>
</dbReference>
<proteinExistence type="inferred from homology"/>
<accession>A0A512JJC1</accession>
<dbReference type="Proteomes" id="UP000321750">
    <property type="component" value="Unassembled WGS sequence"/>
</dbReference>
<organism evidence="3 4">
    <name type="scientific">Methylobacterium gnaphalii</name>
    <dbReference type="NCBI Taxonomy" id="1010610"/>
    <lineage>
        <taxon>Bacteria</taxon>
        <taxon>Pseudomonadati</taxon>
        <taxon>Pseudomonadota</taxon>
        <taxon>Alphaproteobacteria</taxon>
        <taxon>Hyphomicrobiales</taxon>
        <taxon>Methylobacteriaceae</taxon>
        <taxon>Methylobacterium</taxon>
    </lineage>
</organism>
<feature type="domain" description="Transglycosylase SLT" evidence="2">
    <location>
        <begin position="138"/>
        <end position="184"/>
    </location>
</feature>
<evidence type="ECO:0000256" key="1">
    <source>
        <dbReference type="ARBA" id="ARBA00009387"/>
    </source>
</evidence>
<name>A0A512JJC1_9HYPH</name>
<dbReference type="RefSeq" id="WP_147046253.1">
    <property type="nucleotide sequence ID" value="NZ_BJZV01000007.1"/>
</dbReference>
<protein>
    <recommendedName>
        <fullName evidence="2">Transglycosylase SLT domain-containing protein</fullName>
    </recommendedName>
</protein>
<comment type="similarity">
    <text evidence="1">Belongs to the virb1 family.</text>
</comment>
<comment type="caution">
    <text evidence="3">The sequence shown here is derived from an EMBL/GenBank/DDBJ whole genome shotgun (WGS) entry which is preliminary data.</text>
</comment>
<keyword evidence="4" id="KW-1185">Reference proteome</keyword>
<dbReference type="AlphaFoldDB" id="A0A512JJC1"/>
<dbReference type="Pfam" id="PF01464">
    <property type="entry name" value="SLT"/>
    <property type="match status" value="1"/>
</dbReference>
<evidence type="ECO:0000313" key="4">
    <source>
        <dbReference type="Proteomes" id="UP000321750"/>
    </source>
</evidence>
<dbReference type="Gene3D" id="1.10.530.10">
    <property type="match status" value="1"/>
</dbReference>
<evidence type="ECO:0000259" key="2">
    <source>
        <dbReference type="Pfam" id="PF01464"/>
    </source>
</evidence>
<dbReference type="SUPFAM" id="SSF53955">
    <property type="entry name" value="Lysozyme-like"/>
    <property type="match status" value="1"/>
</dbReference>
<dbReference type="EMBL" id="BJZV01000007">
    <property type="protein sequence ID" value="GEP09972.1"/>
    <property type="molecule type" value="Genomic_DNA"/>
</dbReference>
<sequence>MGAYPEPALCADDVSRLARIGSGKVNNSKAASPLKNRKFASTEGLKRSLLATFVLGFVLGGSLPEAQAYPGAATSLGHSDLQRGDRPSEWGATRLAAQDGVTLAVAAAHPASAPEPKTETDTLRFGETSVPRPLAETILRASEATGVDPAYMMALADKESSFDTNVKSSASSAQGLFQFVTGTWLEMIRAYGAQHGLGAEAAAVKGRGSAIGIPDEGMRKHVLSLRNDPFVSGLMAGEMIKRDRARVESRIGRELKTTELYLAHFLGSASAGKLLSLSAEAPERSAQAIFGRAARANRGIFTSKDGGKSRSLTVAEVHERLGGMIDRRMSQYQAIAGMIAQEAELADDDHRVERPVLDARLRLKDDIVPPAVAPSIQ</sequence>
<gene>
    <name evidence="3" type="ORF">MGN01_18170</name>
</gene>